<dbReference type="PANTHER" id="PTHR43834">
    <property type="entry name" value="GTPASE DER"/>
    <property type="match status" value="1"/>
</dbReference>
<dbReference type="AlphaFoldDB" id="A0A1T4LT12"/>
<dbReference type="FunFam" id="3.30.300.20:FF:000004">
    <property type="entry name" value="GTPase Der"/>
    <property type="match status" value="1"/>
</dbReference>
<dbReference type="Gene3D" id="3.30.300.20">
    <property type="match status" value="1"/>
</dbReference>
<feature type="binding site" evidence="8">
    <location>
        <begin position="131"/>
        <end position="134"/>
    </location>
    <ligand>
        <name>GTP</name>
        <dbReference type="ChEBI" id="CHEBI:37565"/>
        <label>1</label>
    </ligand>
</feature>
<name>A0A1T4LT12_9HYPH</name>
<protein>
    <recommendedName>
        <fullName evidence="2 8">GTPase Der</fullName>
    </recommendedName>
    <alternativeName>
        <fullName evidence="7 8">GTP-binding protein EngA</fullName>
    </alternativeName>
</protein>
<feature type="binding site" evidence="8">
    <location>
        <begin position="258"/>
        <end position="262"/>
    </location>
    <ligand>
        <name>GTP</name>
        <dbReference type="ChEBI" id="CHEBI:37565"/>
        <label>2</label>
    </ligand>
</feature>
<dbReference type="InterPro" id="IPR003593">
    <property type="entry name" value="AAA+_ATPase"/>
</dbReference>
<dbReference type="STRING" id="225324.SAMN02745126_01696"/>
<dbReference type="GO" id="GO:0042254">
    <property type="term" value="P:ribosome biogenesis"/>
    <property type="evidence" value="ECO:0007669"/>
    <property type="project" value="UniProtKB-KW"/>
</dbReference>
<evidence type="ECO:0000256" key="8">
    <source>
        <dbReference type="HAMAP-Rule" id="MF_00195"/>
    </source>
</evidence>
<evidence type="ECO:0000256" key="1">
    <source>
        <dbReference type="ARBA" id="ARBA00008279"/>
    </source>
</evidence>
<evidence type="ECO:0000256" key="4">
    <source>
        <dbReference type="ARBA" id="ARBA00022737"/>
    </source>
</evidence>
<evidence type="ECO:0000256" key="10">
    <source>
        <dbReference type="RuleBase" id="RU004481"/>
    </source>
</evidence>
<dbReference type="Proteomes" id="UP000190092">
    <property type="component" value="Unassembled WGS sequence"/>
</dbReference>
<dbReference type="PANTHER" id="PTHR43834:SF6">
    <property type="entry name" value="GTPASE DER"/>
    <property type="match status" value="1"/>
</dbReference>
<evidence type="ECO:0000256" key="6">
    <source>
        <dbReference type="ARBA" id="ARBA00023134"/>
    </source>
</evidence>
<dbReference type="PIRSF" id="PIRSF006485">
    <property type="entry name" value="GTP-binding_EngA"/>
    <property type="match status" value="1"/>
</dbReference>
<dbReference type="HAMAP" id="MF_00195">
    <property type="entry name" value="GTPase_Der"/>
    <property type="match status" value="1"/>
</dbReference>
<dbReference type="PRINTS" id="PR00326">
    <property type="entry name" value="GTP1OBG"/>
</dbReference>
<gene>
    <name evidence="8" type="primary">der</name>
    <name evidence="12" type="ORF">SAMN02745126_01696</name>
</gene>
<evidence type="ECO:0000256" key="2">
    <source>
        <dbReference type="ARBA" id="ARBA00020953"/>
    </source>
</evidence>
<comment type="subunit">
    <text evidence="8">Associates with the 50S ribosomal subunit.</text>
</comment>
<dbReference type="InterPro" id="IPR031166">
    <property type="entry name" value="G_ENGA"/>
</dbReference>
<dbReference type="Gene3D" id="3.40.50.300">
    <property type="entry name" value="P-loop containing nucleotide triphosphate hydrolases"/>
    <property type="match status" value="2"/>
</dbReference>
<dbReference type="NCBIfam" id="TIGR03594">
    <property type="entry name" value="GTPase_EngA"/>
    <property type="match status" value="1"/>
</dbReference>
<accession>A0A1T4LT12</accession>
<feature type="binding site" evidence="8">
    <location>
        <begin position="68"/>
        <end position="72"/>
    </location>
    <ligand>
        <name>GTP</name>
        <dbReference type="ChEBI" id="CHEBI:37565"/>
        <label>1</label>
    </ligand>
</feature>
<proteinExistence type="inferred from homology"/>
<feature type="binding site" evidence="8">
    <location>
        <begin position="21"/>
        <end position="28"/>
    </location>
    <ligand>
        <name>GTP</name>
        <dbReference type="ChEBI" id="CHEBI:37565"/>
        <label>1</label>
    </ligand>
</feature>
<keyword evidence="5 8" id="KW-0547">Nucleotide-binding</keyword>
<sequence length="479" mass="52977">MRSADDDRSSGRDGPRVAIVGRPNVGKSTLFNRLVGRRRAIVDDTPGVTRDVREAPAQLGDLAFTLLDTAGWETAGGEALEARMRRFTERAIDTAEVVLFLIDARAGVLPLDEAFAGWLRKRAGKVILVANKCEGRAGQQGLAEAHGLGLGEPIPFSAEHGEGLSDLHEALARYIEPMPEEEDDEFEDGEGAEGPSEAELAKRPLLLAIVGRPNVGKSTLVNRLVGEERVLTGPEAGITRDAIRVEWQWKGRQVRLVDTAGMRRRSRIEAKLEAASVADTLDTIRLADVCVVVLDAANMAEKQDLAVAGWVIEEGRALVIAVNKTDLLADDRSAASKAWRKLRDRLEASFAQVKDVPIVGISALNGRGVDRLMPAVFETYAIWNKRVPTPKLNRWLREMETLHPPPLANGRRIRLRFMTQIKIRPPTFILSVSQPEELGDDYLRFLINRLRDDFGLPGVPIRVTMRKPKNPYASRARKR</sequence>
<dbReference type="PROSITE" id="PS51712">
    <property type="entry name" value="G_ENGA"/>
    <property type="match status" value="2"/>
</dbReference>
<reference evidence="13" key="1">
    <citation type="submission" date="2017-02" db="EMBL/GenBank/DDBJ databases">
        <authorList>
            <person name="Varghese N."/>
            <person name="Submissions S."/>
        </authorList>
    </citation>
    <scope>NUCLEOTIDE SEQUENCE [LARGE SCALE GENOMIC DNA]</scope>
    <source>
        <strain evidence="13">ATCC 27094</strain>
    </source>
</reference>
<keyword evidence="3 8" id="KW-0690">Ribosome biogenesis</keyword>
<dbReference type="InterPro" id="IPR032859">
    <property type="entry name" value="KH_dom-like"/>
</dbReference>
<evidence type="ECO:0000313" key="13">
    <source>
        <dbReference type="Proteomes" id="UP000190092"/>
    </source>
</evidence>
<dbReference type="InterPro" id="IPR016484">
    <property type="entry name" value="GTPase_Der"/>
</dbReference>
<evidence type="ECO:0000256" key="5">
    <source>
        <dbReference type="ARBA" id="ARBA00022741"/>
    </source>
</evidence>
<dbReference type="CDD" id="cd01894">
    <property type="entry name" value="EngA1"/>
    <property type="match status" value="1"/>
</dbReference>
<dbReference type="GO" id="GO:0005525">
    <property type="term" value="F:GTP binding"/>
    <property type="evidence" value="ECO:0007669"/>
    <property type="project" value="UniProtKB-UniRule"/>
</dbReference>
<comment type="similarity">
    <text evidence="1 8 9 10">Belongs to the TRAFAC class TrmE-Era-EngA-EngB-Septin-like GTPase superfamily. EngA (Der) GTPase family.</text>
</comment>
<feature type="domain" description="EngA-type G" evidence="11">
    <location>
        <begin position="205"/>
        <end position="384"/>
    </location>
</feature>
<evidence type="ECO:0000259" key="11">
    <source>
        <dbReference type="PROSITE" id="PS51712"/>
    </source>
</evidence>
<dbReference type="InterPro" id="IPR006073">
    <property type="entry name" value="GTP-bd"/>
</dbReference>
<evidence type="ECO:0000256" key="7">
    <source>
        <dbReference type="ARBA" id="ARBA00032345"/>
    </source>
</evidence>
<dbReference type="InterPro" id="IPR027417">
    <property type="entry name" value="P-loop_NTPase"/>
</dbReference>
<feature type="domain" description="EngA-type G" evidence="11">
    <location>
        <begin position="15"/>
        <end position="179"/>
    </location>
</feature>
<evidence type="ECO:0000256" key="3">
    <source>
        <dbReference type="ARBA" id="ARBA00022517"/>
    </source>
</evidence>
<evidence type="ECO:0000313" key="12">
    <source>
        <dbReference type="EMBL" id="SJZ57771.1"/>
    </source>
</evidence>
<feature type="binding site" evidence="8">
    <location>
        <begin position="211"/>
        <end position="218"/>
    </location>
    <ligand>
        <name>GTP</name>
        <dbReference type="ChEBI" id="CHEBI:37565"/>
        <label>2</label>
    </ligand>
</feature>
<dbReference type="RefSeq" id="WP_085933296.1">
    <property type="nucleotide sequence ID" value="NZ_FUWJ01000001.1"/>
</dbReference>
<keyword evidence="13" id="KW-1185">Reference proteome</keyword>
<comment type="function">
    <text evidence="8 10">GTPase that plays an essential role in the late steps of ribosome biogenesis.</text>
</comment>
<evidence type="ECO:0000256" key="9">
    <source>
        <dbReference type="PROSITE-ProRule" id="PRU01049"/>
    </source>
</evidence>
<dbReference type="InterPro" id="IPR005225">
    <property type="entry name" value="Small_GTP-bd"/>
</dbReference>
<dbReference type="InterPro" id="IPR015946">
    <property type="entry name" value="KH_dom-like_a/b"/>
</dbReference>
<dbReference type="Pfam" id="PF01926">
    <property type="entry name" value="MMR_HSR1"/>
    <property type="match status" value="2"/>
</dbReference>
<dbReference type="Pfam" id="PF14714">
    <property type="entry name" value="KH_dom-like"/>
    <property type="match status" value="1"/>
</dbReference>
<dbReference type="SMART" id="SM00382">
    <property type="entry name" value="AAA"/>
    <property type="match status" value="2"/>
</dbReference>
<dbReference type="EMBL" id="FUWJ01000001">
    <property type="protein sequence ID" value="SJZ57771.1"/>
    <property type="molecule type" value="Genomic_DNA"/>
</dbReference>
<dbReference type="CDD" id="cd01895">
    <property type="entry name" value="EngA2"/>
    <property type="match status" value="1"/>
</dbReference>
<dbReference type="NCBIfam" id="TIGR00231">
    <property type="entry name" value="small_GTP"/>
    <property type="match status" value="2"/>
</dbReference>
<organism evidence="12 13">
    <name type="scientific">Enhydrobacter aerosaccus</name>
    <dbReference type="NCBI Taxonomy" id="225324"/>
    <lineage>
        <taxon>Bacteria</taxon>
        <taxon>Pseudomonadati</taxon>
        <taxon>Pseudomonadota</taxon>
        <taxon>Alphaproteobacteria</taxon>
        <taxon>Hyphomicrobiales</taxon>
        <taxon>Enhydrobacter</taxon>
    </lineage>
</organism>
<keyword evidence="4 10" id="KW-0677">Repeat</keyword>
<keyword evidence="6 8" id="KW-0342">GTP-binding</keyword>
<feature type="binding site" evidence="8">
    <location>
        <begin position="323"/>
        <end position="326"/>
    </location>
    <ligand>
        <name>GTP</name>
        <dbReference type="ChEBI" id="CHEBI:37565"/>
        <label>2</label>
    </ligand>
</feature>
<dbReference type="SUPFAM" id="SSF52540">
    <property type="entry name" value="P-loop containing nucleoside triphosphate hydrolases"/>
    <property type="match status" value="2"/>
</dbReference>